<dbReference type="Proteomes" id="UP000076420">
    <property type="component" value="Unassembled WGS sequence"/>
</dbReference>
<evidence type="ECO:0000313" key="4">
    <source>
        <dbReference type="Proteomes" id="UP000076420"/>
    </source>
</evidence>
<keyword evidence="2" id="KW-0812">Transmembrane</keyword>
<feature type="transmembrane region" description="Helical" evidence="2">
    <location>
        <begin position="371"/>
        <end position="393"/>
    </location>
</feature>
<gene>
    <name evidence="3" type="primary">106065295</name>
</gene>
<dbReference type="RefSeq" id="XP_013079532.2">
    <property type="nucleotide sequence ID" value="XM_013224078.2"/>
</dbReference>
<reference evidence="3" key="1">
    <citation type="submission" date="2020-05" db="UniProtKB">
        <authorList>
            <consortium name="EnsemblMetazoa"/>
        </authorList>
    </citation>
    <scope>IDENTIFICATION</scope>
    <source>
        <strain evidence="3">BB02</strain>
    </source>
</reference>
<dbReference type="KEGG" id="bgt:106065295"/>
<name>A0A2C9L743_BIOGL</name>
<dbReference type="AlphaFoldDB" id="A0A2C9L743"/>
<dbReference type="OrthoDB" id="6081917at2759"/>
<dbReference type="VEuPathDB" id="VectorBase:BGLB027806"/>
<feature type="compositionally biased region" description="Basic and acidic residues" evidence="1">
    <location>
        <begin position="349"/>
        <end position="361"/>
    </location>
</feature>
<feature type="region of interest" description="Disordered" evidence="1">
    <location>
        <begin position="341"/>
        <end position="361"/>
    </location>
</feature>
<keyword evidence="2" id="KW-1133">Transmembrane helix</keyword>
<protein>
    <submittedName>
        <fullName evidence="3">Uncharacterized protein</fullName>
    </submittedName>
</protein>
<keyword evidence="2" id="KW-0472">Membrane</keyword>
<proteinExistence type="predicted"/>
<dbReference type="EnsemblMetazoa" id="BGLB027806-RA">
    <property type="protein sequence ID" value="BGLB027806-PA"/>
    <property type="gene ID" value="BGLB027806"/>
</dbReference>
<sequence>MDVKRIKTVPLLQYGHVTVLRPISFLLKPAVILTLFLYKSTNTSLPCIPPNSGSLEYNCSLPCPCLNLTECVSPFVCPSGCREGLSGAKVPAGCAEVRLERGESRPHPFPRRSVVDSVTYRFSSMESCVMVPAEQAWRKRWEVTTNVTIAVEHIAIVLGVNPSEEEAFYVTFISLLHGNASSFQVPLDSTLVNSSVTLSQKLKRLTIADFLLIESVISKNNTVCLSDEAAEVTVKGQPVCAYGTWGAMCDQTCRCPCDAVECHPSNGNCWERGYACSHGQYGPSCSETCSAMCGGSPRECHLSTGVCKKCEDGVSYGARCEIRMTPEEIESKDIRCKELQDKQGMQQPEVKREPERSKMDSYVKSGNSVPLIIASIIVTTAFLVACVAYVMLIRHCASQKLRKYQLAVDERDRRLSMVSYTELRKEYAERFMASSSPRVDSRNARASPENLAQKTSVIFAWSSPLLAVIKDVPENKGTQPGLASML</sequence>
<dbReference type="VEuPathDB" id="VectorBase:BGLAX_050332"/>
<evidence type="ECO:0000256" key="1">
    <source>
        <dbReference type="SAM" id="MobiDB-lite"/>
    </source>
</evidence>
<organism evidence="3 4">
    <name type="scientific">Biomphalaria glabrata</name>
    <name type="common">Bloodfluke planorb</name>
    <name type="synonym">Freshwater snail</name>
    <dbReference type="NCBI Taxonomy" id="6526"/>
    <lineage>
        <taxon>Eukaryota</taxon>
        <taxon>Metazoa</taxon>
        <taxon>Spiralia</taxon>
        <taxon>Lophotrochozoa</taxon>
        <taxon>Mollusca</taxon>
        <taxon>Gastropoda</taxon>
        <taxon>Heterobranchia</taxon>
        <taxon>Euthyneura</taxon>
        <taxon>Panpulmonata</taxon>
        <taxon>Hygrophila</taxon>
        <taxon>Lymnaeoidea</taxon>
        <taxon>Planorbidae</taxon>
        <taxon>Biomphalaria</taxon>
    </lineage>
</organism>
<evidence type="ECO:0000313" key="3">
    <source>
        <dbReference type="EnsemblMetazoa" id="BGLB027806-PA"/>
    </source>
</evidence>
<accession>A0A2C9L743</accession>
<evidence type="ECO:0000256" key="2">
    <source>
        <dbReference type="SAM" id="Phobius"/>
    </source>
</evidence>